<keyword evidence="3" id="KW-1185">Reference proteome</keyword>
<sequence>MQVAFKPSQPEEAKILSEIAVRSKGYWGYSQEQLELWREGLSTSPEYIAANSVRSIWHGQQIVGYFSIVKSSPPLLDNLWLLPEVIGKGVGKQALTEIKTLAAQLGLSELIIISDPDAEGFYLHHGAIRIGEHPSIPQGRMLPKLRLTIGRA</sequence>
<dbReference type="InterPro" id="IPR000182">
    <property type="entry name" value="GNAT_dom"/>
</dbReference>
<dbReference type="PROSITE" id="PS51186">
    <property type="entry name" value="GNAT"/>
    <property type="match status" value="1"/>
</dbReference>
<evidence type="ECO:0000259" key="1">
    <source>
        <dbReference type="PROSITE" id="PS51186"/>
    </source>
</evidence>
<organism evidence="2 3">
    <name type="scientific">Pelagicoccus mobilis</name>
    <dbReference type="NCBI Taxonomy" id="415221"/>
    <lineage>
        <taxon>Bacteria</taxon>
        <taxon>Pseudomonadati</taxon>
        <taxon>Verrucomicrobiota</taxon>
        <taxon>Opitutia</taxon>
        <taxon>Puniceicoccales</taxon>
        <taxon>Pelagicoccaceae</taxon>
        <taxon>Pelagicoccus</taxon>
    </lineage>
</organism>
<evidence type="ECO:0000313" key="2">
    <source>
        <dbReference type="EMBL" id="MBK1876782.1"/>
    </source>
</evidence>
<protein>
    <submittedName>
        <fullName evidence="2">GNAT family N-acetyltransferase</fullName>
    </submittedName>
</protein>
<dbReference type="InterPro" id="IPR016181">
    <property type="entry name" value="Acyl_CoA_acyltransferase"/>
</dbReference>
<dbReference type="CDD" id="cd04301">
    <property type="entry name" value="NAT_SF"/>
    <property type="match status" value="1"/>
</dbReference>
<proteinExistence type="predicted"/>
<name>A0A934RTV8_9BACT</name>
<dbReference type="Pfam" id="PF13673">
    <property type="entry name" value="Acetyltransf_10"/>
    <property type="match status" value="1"/>
</dbReference>
<reference evidence="2" key="1">
    <citation type="submission" date="2021-01" db="EMBL/GenBank/DDBJ databases">
        <title>Modified the classification status of verrucomicrobia.</title>
        <authorList>
            <person name="Feng X."/>
        </authorList>
    </citation>
    <scope>NUCLEOTIDE SEQUENCE</scope>
    <source>
        <strain evidence="2">KCTC 13126</strain>
    </source>
</reference>
<dbReference type="SUPFAM" id="SSF55729">
    <property type="entry name" value="Acyl-CoA N-acyltransferases (Nat)"/>
    <property type="match status" value="1"/>
</dbReference>
<dbReference type="Proteomes" id="UP000617628">
    <property type="component" value="Unassembled WGS sequence"/>
</dbReference>
<comment type="caution">
    <text evidence="2">The sequence shown here is derived from an EMBL/GenBank/DDBJ whole genome shotgun (WGS) entry which is preliminary data.</text>
</comment>
<dbReference type="AlphaFoldDB" id="A0A934RTV8"/>
<dbReference type="RefSeq" id="WP_200354999.1">
    <property type="nucleotide sequence ID" value="NZ_JAENIL010000012.1"/>
</dbReference>
<feature type="domain" description="N-acetyltransferase" evidence="1">
    <location>
        <begin position="3"/>
        <end position="146"/>
    </location>
</feature>
<dbReference type="GO" id="GO:0016747">
    <property type="term" value="F:acyltransferase activity, transferring groups other than amino-acyl groups"/>
    <property type="evidence" value="ECO:0007669"/>
    <property type="project" value="InterPro"/>
</dbReference>
<dbReference type="Gene3D" id="3.40.630.30">
    <property type="match status" value="1"/>
</dbReference>
<evidence type="ECO:0000313" key="3">
    <source>
        <dbReference type="Proteomes" id="UP000617628"/>
    </source>
</evidence>
<gene>
    <name evidence="2" type="ORF">JIN87_07880</name>
</gene>
<accession>A0A934RTV8</accession>
<dbReference type="EMBL" id="JAENIL010000012">
    <property type="protein sequence ID" value="MBK1876782.1"/>
    <property type="molecule type" value="Genomic_DNA"/>
</dbReference>